<reference evidence="6" key="3">
    <citation type="submission" date="2017-04" db="EMBL/GenBank/DDBJ databases">
        <title>Population genomics of picophytoplankton unveils novel chromosome hypervariability.</title>
        <authorList>
            <consortium name="DOE Joint Genome Institute"/>
            <person name="Blanc-Mathieu R."/>
            <person name="Krasovec M."/>
            <person name="Hebrard M."/>
            <person name="Yau S."/>
            <person name="Desgranges E."/>
            <person name="Martin J."/>
            <person name="Schackwitz W."/>
            <person name="Kuo A."/>
            <person name="Salin G."/>
            <person name="Donnadieu C."/>
            <person name="Desdevises Y."/>
            <person name="Sanchez-Ferandin S."/>
            <person name="Moreau H."/>
            <person name="Rivals E."/>
            <person name="Grigoriev I.V."/>
            <person name="Grimsley N."/>
            <person name="Eyre-Walker A."/>
            <person name="Piganeau G."/>
        </authorList>
    </citation>
    <scope>NUCLEOTIDE SEQUENCE [LARGE SCALE GENOMIC DNA]</scope>
    <source>
        <strain evidence="6">RCC 1115</strain>
    </source>
</reference>
<dbReference type="InterPro" id="IPR011990">
    <property type="entry name" value="TPR-like_helical_dom_sf"/>
</dbReference>
<dbReference type="RefSeq" id="XP_003079736.1">
    <property type="nucleotide sequence ID" value="XM_003079688.1"/>
</dbReference>
<feature type="repeat" description="PPR" evidence="2">
    <location>
        <begin position="104"/>
        <end position="138"/>
    </location>
</feature>
<protein>
    <submittedName>
        <fullName evidence="6">Putative crp1 protein</fullName>
    </submittedName>
    <submittedName>
        <fullName evidence="5">Tetratricopeptide-like helical</fullName>
    </submittedName>
</protein>
<dbReference type="PANTHER" id="PTHR47935">
    <property type="entry name" value="PENTATRICOPEPTIDE REPEAT-CONTAINING PROTEIN MRL1, CHLOROPLASTIC"/>
    <property type="match status" value="1"/>
</dbReference>
<dbReference type="NCBIfam" id="TIGR00756">
    <property type="entry name" value="PPR"/>
    <property type="match status" value="5"/>
</dbReference>
<dbReference type="KEGG" id="ota:OT_ostta06g01100"/>
<proteinExistence type="predicted"/>
<reference evidence="5 7" key="1">
    <citation type="journal article" date="2006" name="Proc. Natl. Acad. Sci. U.S.A.">
        <title>Genome analysis of the smallest free-living eukaryote Ostreococcus tauri unveils many unique features.</title>
        <authorList>
            <person name="Derelle E."/>
            <person name="Ferraz C."/>
            <person name="Rombauts S."/>
            <person name="Rouze P."/>
            <person name="Worden A.Z."/>
            <person name="Robbens S."/>
            <person name="Partensky F."/>
            <person name="Degroeve S."/>
            <person name="Echeynie S."/>
            <person name="Cooke R."/>
            <person name="Saeys Y."/>
            <person name="Wuyts J."/>
            <person name="Jabbari K."/>
            <person name="Bowler C."/>
            <person name="Panaud O."/>
            <person name="Piegu B."/>
            <person name="Ball S.G."/>
            <person name="Ral J.-P."/>
            <person name="Bouget F.-Y."/>
            <person name="Piganeau G."/>
            <person name="De Baets B."/>
            <person name="Picard A."/>
            <person name="Delseny M."/>
            <person name="Demaille J."/>
            <person name="Van de Peer Y."/>
            <person name="Moreau H."/>
        </authorList>
    </citation>
    <scope>NUCLEOTIDE SEQUENCE [LARGE SCALE GENOMIC DNA]</scope>
    <source>
        <strain evidence="5 7">OTTH0595</strain>
    </source>
</reference>
<organism evidence="5 7">
    <name type="scientific">Ostreococcus tauri</name>
    <name type="common">Marine green alga</name>
    <dbReference type="NCBI Taxonomy" id="70448"/>
    <lineage>
        <taxon>Eukaryota</taxon>
        <taxon>Viridiplantae</taxon>
        <taxon>Chlorophyta</taxon>
        <taxon>Mamiellophyceae</taxon>
        <taxon>Mamiellales</taxon>
        <taxon>Bathycoccaceae</taxon>
        <taxon>Ostreococcus</taxon>
    </lineage>
</organism>
<dbReference type="PROSITE" id="PS51375">
    <property type="entry name" value="PPR"/>
    <property type="match status" value="6"/>
</dbReference>
<dbReference type="Gene3D" id="1.25.40.10">
    <property type="entry name" value="Tetratricopeptide repeat domain"/>
    <property type="match status" value="3"/>
</dbReference>
<accession>Q017M9</accession>
<feature type="repeat" description="PPR" evidence="2">
    <location>
        <begin position="446"/>
        <end position="480"/>
    </location>
</feature>
<dbReference type="EMBL" id="KZ155774">
    <property type="protein sequence ID" value="OUS48573.1"/>
    <property type="molecule type" value="Genomic_DNA"/>
</dbReference>
<keyword evidence="1" id="KW-0677">Repeat</keyword>
<evidence type="ECO:0000313" key="5">
    <source>
        <dbReference type="EMBL" id="CAL53382.1"/>
    </source>
</evidence>
<dbReference type="Proteomes" id="UP000009170">
    <property type="component" value="Unassembled WGS sequence"/>
</dbReference>
<keyword evidence="7" id="KW-1185">Reference proteome</keyword>
<dbReference type="InParanoid" id="Q017M9"/>
<feature type="repeat" description="PPR" evidence="2">
    <location>
        <begin position="411"/>
        <end position="445"/>
    </location>
</feature>
<gene>
    <name evidence="6" type="ORF">BE221DRAFT_69239</name>
    <name evidence="5" type="ORF">OT_ostta06g01100</name>
</gene>
<evidence type="ECO:0000259" key="3">
    <source>
        <dbReference type="Pfam" id="PF17177"/>
    </source>
</evidence>
<feature type="repeat" description="PPR" evidence="2">
    <location>
        <begin position="271"/>
        <end position="305"/>
    </location>
</feature>
<feature type="repeat" description="PPR" evidence="2">
    <location>
        <begin position="306"/>
        <end position="340"/>
    </location>
</feature>
<dbReference type="Pfam" id="PF17177">
    <property type="entry name" value="PPR_long"/>
    <property type="match status" value="1"/>
</dbReference>
<dbReference type="OrthoDB" id="185373at2759"/>
<dbReference type="Proteomes" id="UP000195557">
    <property type="component" value="Unassembled WGS sequence"/>
</dbReference>
<dbReference type="AlphaFoldDB" id="Q017M9"/>
<dbReference type="InterPro" id="IPR002885">
    <property type="entry name" value="PPR_rpt"/>
</dbReference>
<accession>A0A1Y5IKE3</accession>
<dbReference type="GeneID" id="9835429"/>
<dbReference type="Pfam" id="PF23276">
    <property type="entry name" value="TPR_24"/>
    <property type="match status" value="1"/>
</dbReference>
<accession>A0A454XTC5</accession>
<dbReference type="InterPro" id="IPR053303">
    <property type="entry name" value="Chloroplast_PPR"/>
</dbReference>
<dbReference type="InterPro" id="IPR057027">
    <property type="entry name" value="TPR_mt"/>
</dbReference>
<dbReference type="Pfam" id="PF13041">
    <property type="entry name" value="PPR_2"/>
    <property type="match status" value="1"/>
</dbReference>
<evidence type="ECO:0000256" key="1">
    <source>
        <dbReference type="ARBA" id="ARBA00022737"/>
    </source>
</evidence>
<dbReference type="SUPFAM" id="SSF81901">
    <property type="entry name" value="HCP-like"/>
    <property type="match status" value="1"/>
</dbReference>
<feature type="repeat" description="PPR" evidence="2">
    <location>
        <begin position="139"/>
        <end position="173"/>
    </location>
</feature>
<dbReference type="OMA" id="LIMYEEA"/>
<evidence type="ECO:0000259" key="4">
    <source>
        <dbReference type="Pfam" id="PF23276"/>
    </source>
</evidence>
<dbReference type="Pfam" id="PF13812">
    <property type="entry name" value="PPR_3"/>
    <property type="match status" value="1"/>
</dbReference>
<evidence type="ECO:0000256" key="2">
    <source>
        <dbReference type="PROSITE-ProRule" id="PRU00708"/>
    </source>
</evidence>
<dbReference type="InterPro" id="IPR033443">
    <property type="entry name" value="PROP1-like_PPR_dom"/>
</dbReference>
<evidence type="ECO:0000313" key="6">
    <source>
        <dbReference type="EMBL" id="OUS48573.1"/>
    </source>
</evidence>
<name>Q017M9_OSTTA</name>
<dbReference type="EMBL" id="CAID01000006">
    <property type="protein sequence ID" value="CAL53382.1"/>
    <property type="molecule type" value="Genomic_DNA"/>
</dbReference>
<dbReference type="STRING" id="70448.Q017M9"/>
<feature type="domain" description="Pentatricopeptide repeat-containing protein-mitochondrial" evidence="4">
    <location>
        <begin position="421"/>
        <end position="542"/>
    </location>
</feature>
<sequence>MNDGEKGAVKTSRMSLKELIARGGELAPRGGGGFTNESEYFHTYRALVRCRRLHDAVDLLRHMRGAGVRNLGARVSHRDFFRACRSLKVVSVGFEFLEVIESTDIRPYNMLVHACAQAGDIKAALLASKTMWNAGFRPDLHAYTTLISACSKGGDVERAFEVFEEMKKTGLEPNAQTYASLIDAIKREISVTVAGSKKRRIDDDSVRASLDRCFEVYEDMKKNSVKADIAMMNSLLNACSRVAAAPNLRKISCERAEAVRADIVAQGLKLDSYAYASLICCAVASENYIKAFELYDDMLDSGVSATAEVYTVMIRAYGILGEVQKTKDLWEKMLESGVKPDQMAYATMMRIALLDNDEDFADDLMASMRMNRVRPGAELYVILTGVAARQGDATKIEEILLTAKKRGITPPIECYNSLVAAHARADRPDLAIKAVEKLEKAGFEPDAITYEGLIFAHAWSRDYEEAKRIFERLVETGMRPTFPTMNCLVACEARRGHFDEVQSIIDMMHEYGYEDDEMTLRELLVGYARAGDIESAWRVYKESRAVGKVNSERALNTILGQTLVHIRSLTKLNRGSQSRAELGSYDEGGNYVAQEWAERAVSAFHEATVAGIVPRVETFSTMLACLRPPSTNEQNASDYSEVARAVSHEMSSHEDAARYYPSQALIMYEEAQSLGIVAPFSRTEDFVYDIREFPPAAAEVMLLTWLRVVRRLTDANGIDTEIPTLTIRVRDDTEVLRMLKEEHVEKNDRALARLCQTGERVLVLLRRLRFNYGGGLEQGSIELSGNAVSRWLRGYAPQEEPRANLFGENSLSGGVRSQAMRIRSNTYGESNDDDVWTPSKMRTPSFNIYDYYGDDKDDDDFGAKPYFPKNWVQSTSNDVSSYDEDDDDIKDLERILEDRK</sequence>
<dbReference type="PANTHER" id="PTHR47935:SF1">
    <property type="entry name" value="PENTATRICOPEPTIDE REPEAT-CONTAINING PROTEIN MRL1, CHLOROPLASTIC"/>
    <property type="match status" value="1"/>
</dbReference>
<evidence type="ECO:0000313" key="7">
    <source>
        <dbReference type="Proteomes" id="UP000009170"/>
    </source>
</evidence>
<reference evidence="5" key="2">
    <citation type="journal article" date="2014" name="BMC Genomics">
        <title>An improved genome of the model marine alga Ostreococcus tauri unfolds by assessing Illumina de novo assemblies.</title>
        <authorList>
            <person name="Blanc-Mathieu R."/>
            <person name="Verhelst B."/>
            <person name="Derelle E."/>
            <person name="Rombauts S."/>
            <person name="Bouget F.Y."/>
            <person name="Carre I."/>
            <person name="Chateau A."/>
            <person name="Eyre-Walker A."/>
            <person name="Grimsley N."/>
            <person name="Moreau H."/>
            <person name="Piegu B."/>
            <person name="Rivals E."/>
            <person name="Schackwitz W."/>
            <person name="Van de Peer Y."/>
            <person name="Piganeau G."/>
        </authorList>
    </citation>
    <scope>NUCLEOTIDE SEQUENCE</scope>
    <source>
        <strain evidence="5">RCC4221</strain>
    </source>
</reference>
<feature type="domain" description="PROP1-like PPR" evidence="3">
    <location>
        <begin position="187"/>
        <end position="353"/>
    </location>
</feature>